<feature type="region of interest" description="Disordered" evidence="1">
    <location>
        <begin position="70"/>
        <end position="94"/>
    </location>
</feature>
<dbReference type="Proteomes" id="UP000325313">
    <property type="component" value="Unassembled WGS sequence"/>
</dbReference>
<dbReference type="AlphaFoldDB" id="A0A5B0MV15"/>
<organism evidence="2 4">
    <name type="scientific">Puccinia graminis f. sp. tritici</name>
    <dbReference type="NCBI Taxonomy" id="56615"/>
    <lineage>
        <taxon>Eukaryota</taxon>
        <taxon>Fungi</taxon>
        <taxon>Dikarya</taxon>
        <taxon>Basidiomycota</taxon>
        <taxon>Pucciniomycotina</taxon>
        <taxon>Pucciniomycetes</taxon>
        <taxon>Pucciniales</taxon>
        <taxon>Pucciniaceae</taxon>
        <taxon>Puccinia</taxon>
    </lineage>
</organism>
<reference evidence="4 5" key="1">
    <citation type="submission" date="2019-05" db="EMBL/GenBank/DDBJ databases">
        <title>Emergence of the Ug99 lineage of the wheat stem rust pathogen through somatic hybridization.</title>
        <authorList>
            <person name="Li F."/>
            <person name="Upadhyaya N.M."/>
            <person name="Sperschneider J."/>
            <person name="Matny O."/>
            <person name="Nguyen-Phuc H."/>
            <person name="Mago R."/>
            <person name="Raley C."/>
            <person name="Miller M.E."/>
            <person name="Silverstein K.A.T."/>
            <person name="Henningsen E."/>
            <person name="Hirsch C.D."/>
            <person name="Visser B."/>
            <person name="Pretorius Z.A."/>
            <person name="Steffenson B.J."/>
            <person name="Schwessinger B."/>
            <person name="Dodds P.N."/>
            <person name="Figueroa M."/>
        </authorList>
    </citation>
    <scope>NUCLEOTIDE SEQUENCE [LARGE SCALE GENOMIC DNA]</scope>
    <source>
        <strain evidence="2">21-0</strain>
        <strain evidence="3 5">Ug99</strain>
    </source>
</reference>
<proteinExistence type="predicted"/>
<protein>
    <submittedName>
        <fullName evidence="2">Uncharacterized protein</fullName>
    </submittedName>
</protein>
<keyword evidence="4" id="KW-1185">Reference proteome</keyword>
<comment type="caution">
    <text evidence="2">The sequence shown here is derived from an EMBL/GenBank/DDBJ whole genome shotgun (WGS) entry which is preliminary data.</text>
</comment>
<dbReference type="EMBL" id="VSWC01000131">
    <property type="protein sequence ID" value="KAA1080482.1"/>
    <property type="molecule type" value="Genomic_DNA"/>
</dbReference>
<evidence type="ECO:0000313" key="2">
    <source>
        <dbReference type="EMBL" id="KAA1080482.1"/>
    </source>
</evidence>
<evidence type="ECO:0000313" key="3">
    <source>
        <dbReference type="EMBL" id="KAA1131441.1"/>
    </source>
</evidence>
<accession>A0A5B0MV15</accession>
<name>A0A5B0MV15_PUCGR</name>
<evidence type="ECO:0000256" key="1">
    <source>
        <dbReference type="SAM" id="MobiDB-lite"/>
    </source>
</evidence>
<feature type="compositionally biased region" description="Polar residues" evidence="1">
    <location>
        <begin position="77"/>
        <end position="94"/>
    </location>
</feature>
<sequence>MKLFPLPLLPALIENWTCQPSSVPPPPHMIENCNRPRDPPQSQSKELFFTLIQAAQSCQSRKHDIPWHCEQGHRSSRMTPSTMRMANASEKQAT</sequence>
<dbReference type="EMBL" id="VDEP01000103">
    <property type="protein sequence ID" value="KAA1131441.1"/>
    <property type="molecule type" value="Genomic_DNA"/>
</dbReference>
<evidence type="ECO:0000313" key="4">
    <source>
        <dbReference type="Proteomes" id="UP000324748"/>
    </source>
</evidence>
<dbReference type="Proteomes" id="UP000324748">
    <property type="component" value="Unassembled WGS sequence"/>
</dbReference>
<evidence type="ECO:0000313" key="5">
    <source>
        <dbReference type="Proteomes" id="UP000325313"/>
    </source>
</evidence>
<gene>
    <name evidence="2" type="ORF">PGT21_008975</name>
    <name evidence="3" type="ORF">PGTUg99_014775</name>
</gene>